<dbReference type="PANTHER" id="PTHR43630:SF1">
    <property type="entry name" value="POLY-BETA-1,6-N-ACETYL-D-GLUCOSAMINE SYNTHASE"/>
    <property type="match status" value="1"/>
</dbReference>
<keyword evidence="4" id="KW-1133">Transmembrane helix</keyword>
<comment type="similarity">
    <text evidence="1">Belongs to the glycosyltransferase 2 family.</text>
</comment>
<accession>A0A1M5Z6J4</accession>
<dbReference type="CDD" id="cd06438">
    <property type="entry name" value="EpsO_like"/>
    <property type="match status" value="1"/>
</dbReference>
<sequence>MKTVGLINFILSIAFTVCYLYQFIYLLAPIFKKSKPAASATILHRYGVLISARNESSVIANLIQNIREQNYPQDFVTIFVVADNCSDDTAIVARDTGAVVYERFNTLEVGKGYALDYLLTRISEDYAKDAFDGFFVFDADNLLDENYIAEMNKTFSQGHKIITSYRNSKNYDANWISAGYSLWFLRESQFLNNSRMLLGTSCAIGGTGFLMHRDIIEKNGGWKFHLLTEDIEFSVHSIINGERIAFCKNAVLYDEQPTEFKQSWRQRLRWAKGFLQVFQKYGAALTKAVFTRRSFSCYDILMIILPAIFLTMFSVLFNVVATIAGATLGYDVSSAVNSLIWTFINGYLLLFAIGLITLISEWKQIHCKAFYKIMYLFSFPIFEFTYIPIALAALFGKVEWKPIIHKEVKTLADVRGEIRKAG</sequence>
<gene>
    <name evidence="5" type="ORF">SAMN02745823_03275</name>
</gene>
<feature type="transmembrane region" description="Helical" evidence="4">
    <location>
        <begin position="373"/>
        <end position="395"/>
    </location>
</feature>
<evidence type="ECO:0000313" key="6">
    <source>
        <dbReference type="Proteomes" id="UP000183995"/>
    </source>
</evidence>
<dbReference type="STRING" id="1123282.SAMN02745823_03275"/>
<protein>
    <submittedName>
        <fullName evidence="5">Glycosyltransferase, catalytic subunit of cellulose synthase and poly-beta-1,6-N-acetylglucosamine synthase</fullName>
    </submittedName>
</protein>
<keyword evidence="3 5" id="KW-0808">Transferase</keyword>
<evidence type="ECO:0000256" key="1">
    <source>
        <dbReference type="ARBA" id="ARBA00006739"/>
    </source>
</evidence>
<keyword evidence="4" id="KW-0472">Membrane</keyword>
<dbReference type="GO" id="GO:0016757">
    <property type="term" value="F:glycosyltransferase activity"/>
    <property type="evidence" value="ECO:0007669"/>
    <property type="project" value="UniProtKB-KW"/>
</dbReference>
<evidence type="ECO:0000256" key="4">
    <source>
        <dbReference type="SAM" id="Phobius"/>
    </source>
</evidence>
<organism evidence="5 6">
    <name type="scientific">Sporobacter termitidis DSM 10068</name>
    <dbReference type="NCBI Taxonomy" id="1123282"/>
    <lineage>
        <taxon>Bacteria</taxon>
        <taxon>Bacillati</taxon>
        <taxon>Bacillota</taxon>
        <taxon>Clostridia</taxon>
        <taxon>Eubacteriales</taxon>
        <taxon>Oscillospiraceae</taxon>
        <taxon>Sporobacter</taxon>
    </lineage>
</organism>
<evidence type="ECO:0000313" key="5">
    <source>
        <dbReference type="EMBL" id="SHI19774.1"/>
    </source>
</evidence>
<feature type="transmembrane region" description="Helical" evidence="4">
    <location>
        <begin position="6"/>
        <end position="28"/>
    </location>
</feature>
<evidence type="ECO:0000256" key="2">
    <source>
        <dbReference type="ARBA" id="ARBA00022676"/>
    </source>
</evidence>
<dbReference type="RefSeq" id="WP_073081324.1">
    <property type="nucleotide sequence ID" value="NZ_FQXV01000014.1"/>
</dbReference>
<dbReference type="Gene3D" id="3.90.550.10">
    <property type="entry name" value="Spore Coat Polysaccharide Biosynthesis Protein SpsA, Chain A"/>
    <property type="match status" value="1"/>
</dbReference>
<dbReference type="PANTHER" id="PTHR43630">
    <property type="entry name" value="POLY-BETA-1,6-N-ACETYL-D-GLUCOSAMINE SYNTHASE"/>
    <property type="match status" value="1"/>
</dbReference>
<dbReference type="Proteomes" id="UP000183995">
    <property type="component" value="Unassembled WGS sequence"/>
</dbReference>
<proteinExistence type="inferred from homology"/>
<dbReference type="SUPFAM" id="SSF53448">
    <property type="entry name" value="Nucleotide-diphospho-sugar transferases"/>
    <property type="match status" value="1"/>
</dbReference>
<reference evidence="5 6" key="1">
    <citation type="submission" date="2016-11" db="EMBL/GenBank/DDBJ databases">
        <authorList>
            <person name="Jaros S."/>
            <person name="Januszkiewicz K."/>
            <person name="Wedrychowicz H."/>
        </authorList>
    </citation>
    <scope>NUCLEOTIDE SEQUENCE [LARGE SCALE GENOMIC DNA]</scope>
    <source>
        <strain evidence="5 6">DSM 10068</strain>
    </source>
</reference>
<dbReference type="AlphaFoldDB" id="A0A1M5Z6J4"/>
<keyword evidence="4" id="KW-0812">Transmembrane</keyword>
<evidence type="ECO:0000256" key="3">
    <source>
        <dbReference type="ARBA" id="ARBA00022679"/>
    </source>
</evidence>
<dbReference type="OrthoDB" id="9797391at2"/>
<feature type="transmembrane region" description="Helical" evidence="4">
    <location>
        <begin position="338"/>
        <end position="361"/>
    </location>
</feature>
<dbReference type="EMBL" id="FQXV01000014">
    <property type="protein sequence ID" value="SHI19774.1"/>
    <property type="molecule type" value="Genomic_DNA"/>
</dbReference>
<name>A0A1M5Z6J4_9FIRM</name>
<keyword evidence="6" id="KW-1185">Reference proteome</keyword>
<feature type="transmembrane region" description="Helical" evidence="4">
    <location>
        <begin position="300"/>
        <end position="326"/>
    </location>
</feature>
<keyword evidence="2" id="KW-0328">Glycosyltransferase</keyword>
<dbReference type="InterPro" id="IPR029044">
    <property type="entry name" value="Nucleotide-diphossugar_trans"/>
</dbReference>
<dbReference type="Pfam" id="PF13641">
    <property type="entry name" value="Glyco_tranf_2_3"/>
    <property type="match status" value="1"/>
</dbReference>